<dbReference type="Pfam" id="PF01368">
    <property type="entry name" value="DHH"/>
    <property type="match status" value="1"/>
</dbReference>
<dbReference type="InterPro" id="IPR051673">
    <property type="entry name" value="SSDNA_exonuclease_RecJ"/>
</dbReference>
<keyword evidence="3" id="KW-0540">Nuclease</keyword>
<name>A0A9D9E949_9SPIR</name>
<dbReference type="Pfam" id="PF02272">
    <property type="entry name" value="DHHA1"/>
    <property type="match status" value="1"/>
</dbReference>
<feature type="domain" description="RecJ OB" evidence="8">
    <location>
        <begin position="599"/>
        <end position="705"/>
    </location>
</feature>
<dbReference type="Proteomes" id="UP000823633">
    <property type="component" value="Unassembled WGS sequence"/>
</dbReference>
<comment type="caution">
    <text evidence="9">The sequence shown here is derived from an EMBL/GenBank/DDBJ whole genome shotgun (WGS) entry which is preliminary data.</text>
</comment>
<dbReference type="GO" id="GO:0006310">
    <property type="term" value="P:DNA recombination"/>
    <property type="evidence" value="ECO:0007669"/>
    <property type="project" value="InterPro"/>
</dbReference>
<keyword evidence="5 9" id="KW-0269">Exonuclease</keyword>
<evidence type="ECO:0000256" key="4">
    <source>
        <dbReference type="ARBA" id="ARBA00022801"/>
    </source>
</evidence>
<sequence>MRYTLQRTRVDEVRRLCEKFRLDFLDANIFARRGISKADDIRFYLEGGVNNLRSPFLFDDMEEAVERILSAQEEGETVAIFGDRDADGITSTALLCQELEAMGLEVKCHLPEGDEPYGLSMKAVEEIHGEGAKLVITVDNGITCLEEVDRLNGYGIDTIVVDHHLAGDELPDALAILDPKAPDSGYPFEHLAGCAVTAKLVWALRFAQTPLYKSHVILLHAEPGPGDVEKSTTVVQAVELYNLVEVERIVEALPNRAVDFDNSRLVRLLMRGLPILVLDSQDELRQLTLAFGPSVDINLVDIRKELEAVIPRTRGKKLFTLATESRAALYADGHEEIETLLSLFTSSCIYKYPQLSRQYADILDLVAIGTIADMMPLVDENRILVRLGLKALSASKRENLVQLMSAQNLFGHPLTSHDVGWYLSPVVNAAGRLGCPSVALRLLLTKDAKEMYDLTVRLIELNKERQKMGEEAWEDSWKAAKDSLESYGSKFLCLDTGRTPRGLTGALASRALKEFTATPAVMVLSQEDEGRISGSMRSRGSFNCRDFLSKFSDKLIDFGGHKAAGGFSMEAGMKADFLKSLEDEVMAMDSEETEEDVMIDALVSEADMGTNLIRVVELFEPYGEANGPLTFQYNGALVRDIINLGDSSKGHVKLMLQIGRSLWGALWWGAKKDPSFDYASGDVIDIVFRVGHNWYKGVDNVQLTLLEVRKAPSTSSGQGR</sequence>
<reference evidence="9" key="2">
    <citation type="journal article" date="2021" name="PeerJ">
        <title>Extensive microbial diversity within the chicken gut microbiome revealed by metagenomics and culture.</title>
        <authorList>
            <person name="Gilroy R."/>
            <person name="Ravi A."/>
            <person name="Getino M."/>
            <person name="Pursley I."/>
            <person name="Horton D.L."/>
            <person name="Alikhan N.F."/>
            <person name="Baker D."/>
            <person name="Gharbi K."/>
            <person name="Hall N."/>
            <person name="Watson M."/>
            <person name="Adriaenssens E.M."/>
            <person name="Foster-Nyarko E."/>
            <person name="Jarju S."/>
            <person name="Secka A."/>
            <person name="Antonio M."/>
            <person name="Oren A."/>
            <person name="Chaudhuri R.R."/>
            <person name="La Ragione R."/>
            <person name="Hildebrand F."/>
            <person name="Pallen M.J."/>
        </authorList>
    </citation>
    <scope>NUCLEOTIDE SEQUENCE</scope>
    <source>
        <strain evidence="9">11167</strain>
    </source>
</reference>
<dbReference type="PANTHER" id="PTHR30255">
    <property type="entry name" value="SINGLE-STRANDED-DNA-SPECIFIC EXONUCLEASE RECJ"/>
    <property type="match status" value="1"/>
</dbReference>
<dbReference type="EMBL" id="JADIMU010000044">
    <property type="protein sequence ID" value="MBO8443464.1"/>
    <property type="molecule type" value="Genomic_DNA"/>
</dbReference>
<evidence type="ECO:0000259" key="8">
    <source>
        <dbReference type="Pfam" id="PF17768"/>
    </source>
</evidence>
<dbReference type="NCBIfam" id="TIGR00644">
    <property type="entry name" value="recJ"/>
    <property type="match status" value="1"/>
</dbReference>
<dbReference type="InterPro" id="IPR004610">
    <property type="entry name" value="RecJ"/>
</dbReference>
<dbReference type="AlphaFoldDB" id="A0A9D9E949"/>
<comment type="similarity">
    <text evidence="1">Belongs to the RecJ family.</text>
</comment>
<organism evidence="9 10">
    <name type="scientific">Candidatus Aphodenecus pullistercoris</name>
    <dbReference type="NCBI Taxonomy" id="2840669"/>
    <lineage>
        <taxon>Bacteria</taxon>
        <taxon>Pseudomonadati</taxon>
        <taxon>Spirochaetota</taxon>
        <taxon>Spirochaetia</taxon>
        <taxon>Spirochaetales</taxon>
        <taxon>Candidatus Aphodenecus</taxon>
    </lineage>
</organism>
<evidence type="ECO:0000313" key="9">
    <source>
        <dbReference type="EMBL" id="MBO8443464.1"/>
    </source>
</evidence>
<keyword evidence="4" id="KW-0378">Hydrolase</keyword>
<evidence type="ECO:0000256" key="1">
    <source>
        <dbReference type="ARBA" id="ARBA00005915"/>
    </source>
</evidence>
<evidence type="ECO:0000256" key="3">
    <source>
        <dbReference type="ARBA" id="ARBA00022722"/>
    </source>
</evidence>
<dbReference type="PANTHER" id="PTHR30255:SF2">
    <property type="entry name" value="SINGLE-STRANDED-DNA-SPECIFIC EXONUCLEASE RECJ"/>
    <property type="match status" value="1"/>
</dbReference>
<dbReference type="InterPro" id="IPR001667">
    <property type="entry name" value="DDH_dom"/>
</dbReference>
<evidence type="ECO:0000313" key="10">
    <source>
        <dbReference type="Proteomes" id="UP000823633"/>
    </source>
</evidence>
<gene>
    <name evidence="9" type="primary">recJ</name>
    <name evidence="9" type="ORF">IAC42_06865</name>
</gene>
<dbReference type="GO" id="GO:0003676">
    <property type="term" value="F:nucleic acid binding"/>
    <property type="evidence" value="ECO:0007669"/>
    <property type="project" value="InterPro"/>
</dbReference>
<reference evidence="9" key="1">
    <citation type="submission" date="2020-10" db="EMBL/GenBank/DDBJ databases">
        <authorList>
            <person name="Gilroy R."/>
        </authorList>
    </citation>
    <scope>NUCLEOTIDE SEQUENCE</scope>
    <source>
        <strain evidence="9">11167</strain>
    </source>
</reference>
<dbReference type="GO" id="GO:0006281">
    <property type="term" value="P:DNA repair"/>
    <property type="evidence" value="ECO:0007669"/>
    <property type="project" value="InterPro"/>
</dbReference>
<protein>
    <recommendedName>
        <fullName evidence="2">Single-stranded-DNA-specific exonuclease RecJ</fullName>
    </recommendedName>
</protein>
<dbReference type="InterPro" id="IPR003156">
    <property type="entry name" value="DHHA1_dom"/>
</dbReference>
<dbReference type="Gene3D" id="3.90.1640.30">
    <property type="match status" value="2"/>
</dbReference>
<evidence type="ECO:0000259" key="7">
    <source>
        <dbReference type="Pfam" id="PF02272"/>
    </source>
</evidence>
<evidence type="ECO:0000256" key="2">
    <source>
        <dbReference type="ARBA" id="ARBA00019841"/>
    </source>
</evidence>
<evidence type="ECO:0000259" key="6">
    <source>
        <dbReference type="Pfam" id="PF01368"/>
    </source>
</evidence>
<dbReference type="SUPFAM" id="SSF64182">
    <property type="entry name" value="DHH phosphoesterases"/>
    <property type="match status" value="2"/>
</dbReference>
<dbReference type="Gene3D" id="2.40.50.460">
    <property type="match status" value="1"/>
</dbReference>
<feature type="domain" description="DHHA1" evidence="7">
    <location>
        <begin position="500"/>
        <end position="585"/>
    </location>
</feature>
<dbReference type="InterPro" id="IPR038763">
    <property type="entry name" value="DHH_sf"/>
</dbReference>
<accession>A0A9D9E949</accession>
<dbReference type="GO" id="GO:0008409">
    <property type="term" value="F:5'-3' exonuclease activity"/>
    <property type="evidence" value="ECO:0007669"/>
    <property type="project" value="InterPro"/>
</dbReference>
<dbReference type="InterPro" id="IPR041122">
    <property type="entry name" value="RecJ_OB"/>
</dbReference>
<feature type="domain" description="DDH" evidence="6">
    <location>
        <begin position="78"/>
        <end position="204"/>
    </location>
</feature>
<evidence type="ECO:0000256" key="5">
    <source>
        <dbReference type="ARBA" id="ARBA00022839"/>
    </source>
</evidence>
<dbReference type="Pfam" id="PF17768">
    <property type="entry name" value="RecJ_OB"/>
    <property type="match status" value="1"/>
</dbReference>
<proteinExistence type="inferred from homology"/>